<proteinExistence type="predicted"/>
<evidence type="ECO:0000313" key="1">
    <source>
        <dbReference type="EMBL" id="EOQ97820.1"/>
    </source>
</evidence>
<evidence type="ECO:0000313" key="2">
    <source>
        <dbReference type="Proteomes" id="UP000013984"/>
    </source>
</evidence>
<organism evidence="1 2">
    <name type="scientific">Leptospira wolbachii serovar Codice str. CDC</name>
    <dbReference type="NCBI Taxonomy" id="1218599"/>
    <lineage>
        <taxon>Bacteria</taxon>
        <taxon>Pseudomonadati</taxon>
        <taxon>Spirochaetota</taxon>
        <taxon>Spirochaetia</taxon>
        <taxon>Leptospirales</taxon>
        <taxon>Leptospiraceae</taxon>
        <taxon>Leptospira</taxon>
    </lineage>
</organism>
<keyword evidence="2" id="KW-1185">Reference proteome</keyword>
<comment type="caution">
    <text evidence="1">The sequence shown here is derived from an EMBL/GenBank/DDBJ whole genome shotgun (WGS) entry which is preliminary data.</text>
</comment>
<accession>R9ACC1</accession>
<dbReference type="EMBL" id="AOGZ02000012">
    <property type="protein sequence ID" value="EOQ97820.1"/>
    <property type="molecule type" value="Genomic_DNA"/>
</dbReference>
<sequence length="163" mass="19910">MKSRFIFYIFLFSSYNCASNIEYKIFNENIYNKFEANRTLFLEFQDFKELPLLINIQIRKMKKISEHEIKCEEIILQEKIRYNKENIGIDLERKEYCVNIYLHYNTSRFLFKNEKAELKLDFISTEKCLQQPKINSPYQEEYKCNYLDFTNKSHSLIFMNLPV</sequence>
<reference evidence="1" key="1">
    <citation type="submission" date="2013-04" db="EMBL/GenBank/DDBJ databases">
        <authorList>
            <person name="Harkins D.M."/>
            <person name="Durkin A.S."/>
            <person name="Brinkac L.M."/>
            <person name="Haft D.H."/>
            <person name="Selengut J.D."/>
            <person name="Sanka R."/>
            <person name="DePew J."/>
            <person name="Purushe J."/>
            <person name="Galloway R.L."/>
            <person name="Vinetz J.M."/>
            <person name="Sutton G.G."/>
            <person name="Nierman W.C."/>
            <person name="Fouts D.E."/>
        </authorList>
    </citation>
    <scope>NUCLEOTIDE SEQUENCE [LARGE SCALE GENOMIC DNA]</scope>
    <source>
        <strain evidence="1">CDC</strain>
    </source>
</reference>
<gene>
    <name evidence="1" type="ORF">LEP1GSC195_1458</name>
</gene>
<dbReference type="Proteomes" id="UP000013984">
    <property type="component" value="Unassembled WGS sequence"/>
</dbReference>
<protein>
    <submittedName>
        <fullName evidence="1">Uncharacterized protein</fullName>
    </submittedName>
</protein>
<dbReference type="AlphaFoldDB" id="R9ACC1"/>
<name>R9ACC1_9LEPT</name>